<feature type="domain" description="RNase H type-1" evidence="2">
    <location>
        <begin position="130"/>
        <end position="265"/>
    </location>
</feature>
<dbReference type="SUPFAM" id="SSF53098">
    <property type="entry name" value="Ribonuclease H-like"/>
    <property type="match status" value="1"/>
</dbReference>
<evidence type="ECO:0000259" key="2">
    <source>
        <dbReference type="PROSITE" id="PS50879"/>
    </source>
</evidence>
<reference evidence="3 4" key="1">
    <citation type="submission" date="2022-01" db="EMBL/GenBank/DDBJ databases">
        <title>A chromosomal length assembly of Cordylochernes scorpioides.</title>
        <authorList>
            <person name="Zeh D."/>
            <person name="Zeh J."/>
        </authorList>
    </citation>
    <scope>NUCLEOTIDE SEQUENCE [LARGE SCALE GENOMIC DNA]</scope>
    <source>
        <strain evidence="3">IN4F17</strain>
        <tissue evidence="3">Whole Body</tissue>
    </source>
</reference>
<name>A0ABY6LCX0_9ARAC</name>
<dbReference type="Gene3D" id="3.30.420.10">
    <property type="entry name" value="Ribonuclease H-like superfamily/Ribonuclease H"/>
    <property type="match status" value="1"/>
</dbReference>
<gene>
    <name evidence="3" type="ORF">LAZ67_15001421</name>
</gene>
<dbReference type="Pfam" id="PF00075">
    <property type="entry name" value="RNase_H"/>
    <property type="match status" value="1"/>
</dbReference>
<dbReference type="CDD" id="cd09276">
    <property type="entry name" value="Rnase_HI_RT_non_LTR"/>
    <property type="match status" value="1"/>
</dbReference>
<feature type="region of interest" description="Disordered" evidence="1">
    <location>
        <begin position="1"/>
        <end position="20"/>
    </location>
</feature>
<proteinExistence type="predicted"/>
<keyword evidence="4" id="KW-1185">Reference proteome</keyword>
<organism evidence="3 4">
    <name type="scientific">Cordylochernes scorpioides</name>
    <dbReference type="NCBI Taxonomy" id="51811"/>
    <lineage>
        <taxon>Eukaryota</taxon>
        <taxon>Metazoa</taxon>
        <taxon>Ecdysozoa</taxon>
        <taxon>Arthropoda</taxon>
        <taxon>Chelicerata</taxon>
        <taxon>Arachnida</taxon>
        <taxon>Pseudoscorpiones</taxon>
        <taxon>Cheliferoidea</taxon>
        <taxon>Chernetidae</taxon>
        <taxon>Cordylochernes</taxon>
    </lineage>
</organism>
<feature type="compositionally biased region" description="Pro residues" evidence="1">
    <location>
        <begin position="1"/>
        <end position="11"/>
    </location>
</feature>
<dbReference type="PROSITE" id="PS50879">
    <property type="entry name" value="RNASE_H_1"/>
    <property type="match status" value="1"/>
</dbReference>
<dbReference type="EMBL" id="CP092877">
    <property type="protein sequence ID" value="UYV77540.1"/>
    <property type="molecule type" value="Genomic_DNA"/>
</dbReference>
<evidence type="ECO:0000256" key="1">
    <source>
        <dbReference type="SAM" id="MobiDB-lite"/>
    </source>
</evidence>
<dbReference type="Proteomes" id="UP001235939">
    <property type="component" value="Chromosome 15"/>
</dbReference>
<dbReference type="InterPro" id="IPR012337">
    <property type="entry name" value="RNaseH-like_sf"/>
</dbReference>
<dbReference type="InterPro" id="IPR036397">
    <property type="entry name" value="RNaseH_sf"/>
</dbReference>
<sequence length="351" mass="38037">MDETPPLPVPSPDEKGGGGALTSSLKNLGSAGPADITLLHKLELSVGKCQAMVLLRPHVRACRAFRSTSNAALISLSRVLPLDLEISAKTELYLKKYGLVDAEIPLEPPPFPHPLPYPPYYSAPSNIPALFFHVAYYTDGSKTRDGVGAGVYRFSCLDCAPEIRESHVLSPHCSVFQAEALGLFKALENATTLPNHLTLGFFLDNLSVVKSVLNSKTGNYLIDRALLLISRLNRNGNRCTIQWIKGHSGNGGNDIAGKLAKRGAESADPSCYKLSPLSFVKSAIYGRAHKRYAYIVPSEHIVVGLISGHTWTDSFAHRIGVIDDPSCPYCDADREETLSHIVLECSSLDAL</sequence>
<evidence type="ECO:0000313" key="3">
    <source>
        <dbReference type="EMBL" id="UYV77540.1"/>
    </source>
</evidence>
<evidence type="ECO:0000313" key="4">
    <source>
        <dbReference type="Proteomes" id="UP001235939"/>
    </source>
</evidence>
<accession>A0ABY6LCX0</accession>
<protein>
    <recommendedName>
        <fullName evidence="2">RNase H type-1 domain-containing protein</fullName>
    </recommendedName>
</protein>
<dbReference type="InterPro" id="IPR002156">
    <property type="entry name" value="RNaseH_domain"/>
</dbReference>